<keyword evidence="7" id="KW-1185">Reference proteome</keyword>
<feature type="compositionally biased region" description="Gly residues" evidence="4">
    <location>
        <begin position="273"/>
        <end position="288"/>
    </location>
</feature>
<dbReference type="OrthoDB" id="68090at2759"/>
<dbReference type="PANTHER" id="PTHR13266:SF1">
    <property type="entry name" value="PROTEASOME INHIBITOR PI31 SUBUNIT"/>
    <property type="match status" value="1"/>
</dbReference>
<feature type="compositionally biased region" description="Pro residues" evidence="4">
    <location>
        <begin position="157"/>
        <end position="166"/>
    </location>
</feature>
<organism evidence="6 7">
    <name type="scientific">Coemansia brasiliensis</name>
    <dbReference type="NCBI Taxonomy" id="2650707"/>
    <lineage>
        <taxon>Eukaryota</taxon>
        <taxon>Fungi</taxon>
        <taxon>Fungi incertae sedis</taxon>
        <taxon>Zoopagomycota</taxon>
        <taxon>Kickxellomycotina</taxon>
        <taxon>Kickxellomycetes</taxon>
        <taxon>Kickxellales</taxon>
        <taxon>Kickxellaceae</taxon>
        <taxon>Coemansia</taxon>
    </lineage>
</organism>
<sequence>MQAENTSETVISKLQALLGASSVQGSEDLVVAVSQAVLRTLGFEPQNRSTTWQSPGLPQGQYIEEYIFVSGNNQRVEVKWVASGPNVMMLVRPLTEDAPSSDIQTIQLQTSKVVTAATQFPFIAAGARDVIEAALKPEAIETAVAAIRQKLIDTSEPEPPNPPPPRSSMGRTSVPRPSDDLMFTSSTAHGNPLSVGRDDLDPLGGSGGLGGMDQGGGMIVGPNHPMFRHGGNGSGFDTDPLHGPQRLPPGAVPPGARFDPIVPHGQAPRGGHPRGGLPRGPPGRGGNSSGPFSGEPDPDSTAPPDPSWNFYI</sequence>
<feature type="compositionally biased region" description="Gly residues" evidence="4">
    <location>
        <begin position="204"/>
        <end position="219"/>
    </location>
</feature>
<accession>A0A9W8LWC8</accession>
<feature type="compositionally biased region" description="Low complexity" evidence="4">
    <location>
        <begin position="289"/>
        <end position="300"/>
    </location>
</feature>
<protein>
    <recommendedName>
        <fullName evidence="5">PI31 proteasome regulator C-terminal domain-containing protein</fullName>
    </recommendedName>
</protein>
<comment type="caution">
    <text evidence="6">The sequence shown here is derived from an EMBL/GenBank/DDBJ whole genome shotgun (WGS) entry which is preliminary data.</text>
</comment>
<dbReference type="PANTHER" id="PTHR13266">
    <property type="entry name" value="PROTEASOME INHIBITOR"/>
    <property type="match status" value="1"/>
</dbReference>
<name>A0A9W8LWC8_9FUNG</name>
<dbReference type="GO" id="GO:0005737">
    <property type="term" value="C:cytoplasm"/>
    <property type="evidence" value="ECO:0007669"/>
    <property type="project" value="UniProtKB-SubCell"/>
</dbReference>
<dbReference type="GO" id="GO:0070628">
    <property type="term" value="F:proteasome binding"/>
    <property type="evidence" value="ECO:0007669"/>
    <property type="project" value="InterPro"/>
</dbReference>
<dbReference type="GO" id="GO:0004866">
    <property type="term" value="F:endopeptidase inhibitor activity"/>
    <property type="evidence" value="ECO:0007669"/>
    <property type="project" value="InterPro"/>
</dbReference>
<evidence type="ECO:0000256" key="1">
    <source>
        <dbReference type="ARBA" id="ARBA00004496"/>
    </source>
</evidence>
<comment type="similarity">
    <text evidence="2">Belongs to the proteasome inhibitor PI31 family.</text>
</comment>
<feature type="domain" description="PI31 proteasome regulator C-terminal" evidence="5">
    <location>
        <begin position="195"/>
        <end position="263"/>
    </location>
</feature>
<dbReference type="EMBL" id="JANBUW010002108">
    <property type="protein sequence ID" value="KAJ2841619.1"/>
    <property type="molecule type" value="Genomic_DNA"/>
</dbReference>
<feature type="region of interest" description="Disordered" evidence="4">
    <location>
        <begin position="152"/>
        <end position="312"/>
    </location>
</feature>
<dbReference type="InterPro" id="IPR013886">
    <property type="entry name" value="PI31_Prot_C"/>
</dbReference>
<evidence type="ECO:0000313" key="7">
    <source>
        <dbReference type="Proteomes" id="UP001139887"/>
    </source>
</evidence>
<dbReference type="GO" id="GO:0043161">
    <property type="term" value="P:proteasome-mediated ubiquitin-dependent protein catabolic process"/>
    <property type="evidence" value="ECO:0007669"/>
    <property type="project" value="InterPro"/>
</dbReference>
<gene>
    <name evidence="6" type="ORF">IWW36_006200</name>
</gene>
<evidence type="ECO:0000313" key="6">
    <source>
        <dbReference type="EMBL" id="KAJ2841619.1"/>
    </source>
</evidence>
<reference evidence="6" key="1">
    <citation type="submission" date="2022-07" db="EMBL/GenBank/DDBJ databases">
        <title>Phylogenomic reconstructions and comparative analyses of Kickxellomycotina fungi.</title>
        <authorList>
            <person name="Reynolds N.K."/>
            <person name="Stajich J.E."/>
            <person name="Barry K."/>
            <person name="Grigoriev I.V."/>
            <person name="Crous P."/>
            <person name="Smith M.E."/>
        </authorList>
    </citation>
    <scope>NUCLEOTIDE SEQUENCE</scope>
    <source>
        <strain evidence="6">NRRL 1566</strain>
    </source>
</reference>
<dbReference type="AlphaFoldDB" id="A0A9W8LWC8"/>
<proteinExistence type="inferred from homology"/>
<evidence type="ECO:0000256" key="4">
    <source>
        <dbReference type="SAM" id="MobiDB-lite"/>
    </source>
</evidence>
<evidence type="ECO:0000256" key="2">
    <source>
        <dbReference type="ARBA" id="ARBA00006405"/>
    </source>
</evidence>
<evidence type="ECO:0000256" key="3">
    <source>
        <dbReference type="ARBA" id="ARBA00022490"/>
    </source>
</evidence>
<evidence type="ECO:0000259" key="5">
    <source>
        <dbReference type="Pfam" id="PF08577"/>
    </source>
</evidence>
<dbReference type="Pfam" id="PF08577">
    <property type="entry name" value="PI31_Prot_C"/>
    <property type="match status" value="1"/>
</dbReference>
<dbReference type="InterPro" id="IPR045128">
    <property type="entry name" value="PI31-like"/>
</dbReference>
<comment type="subcellular location">
    <subcellularLocation>
        <location evidence="1">Cytoplasm</location>
    </subcellularLocation>
</comment>
<dbReference type="Proteomes" id="UP001139887">
    <property type="component" value="Unassembled WGS sequence"/>
</dbReference>
<keyword evidence="3" id="KW-0963">Cytoplasm</keyword>